<comment type="caution">
    <text evidence="1">The sequence shown here is derived from an EMBL/GenBank/DDBJ whole genome shotgun (WGS) entry which is preliminary data.</text>
</comment>
<sequence length="41" mass="5117">MSQRLWDLPIHLYILTVKIFLFDKFRSLTSKCQKQKMQKRF</sequence>
<dbReference type="EMBL" id="CAJVPK010000091">
    <property type="protein sequence ID" value="CAG8446804.1"/>
    <property type="molecule type" value="Genomic_DNA"/>
</dbReference>
<proteinExistence type="predicted"/>
<reference evidence="1" key="1">
    <citation type="submission" date="2021-06" db="EMBL/GenBank/DDBJ databases">
        <authorList>
            <person name="Kallberg Y."/>
            <person name="Tangrot J."/>
            <person name="Rosling A."/>
        </authorList>
    </citation>
    <scope>NUCLEOTIDE SEQUENCE</scope>
    <source>
        <strain evidence="1">AZ414A</strain>
    </source>
</reference>
<dbReference type="Proteomes" id="UP000789706">
    <property type="component" value="Unassembled WGS sequence"/>
</dbReference>
<name>A0A9N8VB30_9GLOM</name>
<protein>
    <submittedName>
        <fullName evidence="1">11148_t:CDS:1</fullName>
    </submittedName>
</protein>
<evidence type="ECO:0000313" key="2">
    <source>
        <dbReference type="Proteomes" id="UP000789706"/>
    </source>
</evidence>
<accession>A0A9N8VB30</accession>
<dbReference type="AlphaFoldDB" id="A0A9N8VB30"/>
<evidence type="ECO:0000313" key="1">
    <source>
        <dbReference type="EMBL" id="CAG8446804.1"/>
    </source>
</evidence>
<gene>
    <name evidence="1" type="ORF">DEBURN_LOCUS1849</name>
</gene>
<keyword evidence="2" id="KW-1185">Reference proteome</keyword>
<organism evidence="1 2">
    <name type="scientific">Diversispora eburnea</name>
    <dbReference type="NCBI Taxonomy" id="1213867"/>
    <lineage>
        <taxon>Eukaryota</taxon>
        <taxon>Fungi</taxon>
        <taxon>Fungi incertae sedis</taxon>
        <taxon>Mucoromycota</taxon>
        <taxon>Glomeromycotina</taxon>
        <taxon>Glomeromycetes</taxon>
        <taxon>Diversisporales</taxon>
        <taxon>Diversisporaceae</taxon>
        <taxon>Diversispora</taxon>
    </lineage>
</organism>